<evidence type="ECO:0000313" key="2">
    <source>
        <dbReference type="Proteomes" id="UP000276133"/>
    </source>
</evidence>
<accession>A0A3M7RV11</accession>
<name>A0A3M7RV11_BRAPC</name>
<keyword evidence="2" id="KW-1185">Reference proteome</keyword>
<dbReference type="Proteomes" id="UP000276133">
    <property type="component" value="Unassembled WGS sequence"/>
</dbReference>
<evidence type="ECO:0000313" key="1">
    <source>
        <dbReference type="EMBL" id="RNA27411.1"/>
    </source>
</evidence>
<proteinExistence type="predicted"/>
<dbReference type="AlphaFoldDB" id="A0A3M7RV11"/>
<gene>
    <name evidence="1" type="ORF">BpHYR1_024994</name>
</gene>
<comment type="caution">
    <text evidence="1">The sequence shown here is derived from an EMBL/GenBank/DDBJ whole genome shotgun (WGS) entry which is preliminary data.</text>
</comment>
<dbReference type="EMBL" id="REGN01002547">
    <property type="protein sequence ID" value="RNA27411.1"/>
    <property type="molecule type" value="Genomic_DNA"/>
</dbReference>
<reference evidence="1 2" key="1">
    <citation type="journal article" date="2018" name="Sci. Rep.">
        <title>Genomic signatures of local adaptation to the degree of environmental predictability in rotifers.</title>
        <authorList>
            <person name="Franch-Gras L."/>
            <person name="Hahn C."/>
            <person name="Garcia-Roger E.M."/>
            <person name="Carmona M.J."/>
            <person name="Serra M."/>
            <person name="Gomez A."/>
        </authorList>
    </citation>
    <scope>NUCLEOTIDE SEQUENCE [LARGE SCALE GENOMIC DNA]</scope>
    <source>
        <strain evidence="1">HYR1</strain>
    </source>
</reference>
<protein>
    <submittedName>
        <fullName evidence="1">Uncharacterized protein</fullName>
    </submittedName>
</protein>
<sequence>MLKITKNQLQNSIHRSMSYFFGDGDVLVTKILIQMRFCEVQNKRTEQIFKINYNSATFKVASTK</sequence>
<organism evidence="1 2">
    <name type="scientific">Brachionus plicatilis</name>
    <name type="common">Marine rotifer</name>
    <name type="synonym">Brachionus muelleri</name>
    <dbReference type="NCBI Taxonomy" id="10195"/>
    <lineage>
        <taxon>Eukaryota</taxon>
        <taxon>Metazoa</taxon>
        <taxon>Spiralia</taxon>
        <taxon>Gnathifera</taxon>
        <taxon>Rotifera</taxon>
        <taxon>Eurotatoria</taxon>
        <taxon>Monogononta</taxon>
        <taxon>Pseudotrocha</taxon>
        <taxon>Ploima</taxon>
        <taxon>Brachionidae</taxon>
        <taxon>Brachionus</taxon>
    </lineage>
</organism>